<evidence type="ECO:0000256" key="6">
    <source>
        <dbReference type="ARBA" id="ARBA00022963"/>
    </source>
</evidence>
<dbReference type="GO" id="GO:0046872">
    <property type="term" value="F:metal ion binding"/>
    <property type="evidence" value="ECO:0007669"/>
    <property type="project" value="UniProtKB-KW"/>
</dbReference>
<feature type="region of interest" description="Disordered" evidence="20">
    <location>
        <begin position="1"/>
        <end position="32"/>
    </location>
</feature>
<dbReference type="Proteomes" id="UP000195331">
    <property type="component" value="Chromosome"/>
</dbReference>
<dbReference type="PANTHER" id="PTHR21266">
    <property type="entry name" value="IRON-SULFUR DOMAIN CONTAINING PROTEIN"/>
    <property type="match status" value="1"/>
</dbReference>
<dbReference type="Pfam" id="PF19298">
    <property type="entry name" value="KshA_C"/>
    <property type="match status" value="1"/>
</dbReference>
<evidence type="ECO:0000256" key="12">
    <source>
        <dbReference type="ARBA" id="ARBA00023221"/>
    </source>
</evidence>
<keyword evidence="12" id="KW-0753">Steroid metabolism</keyword>
<dbReference type="PROSITE" id="PS51296">
    <property type="entry name" value="RIESKE"/>
    <property type="match status" value="1"/>
</dbReference>
<dbReference type="GO" id="GO:0036200">
    <property type="term" value="F:3-ketosteroid 9-alpha-monooxygenase activity"/>
    <property type="evidence" value="ECO:0007669"/>
    <property type="project" value="UniProtKB-EC"/>
</dbReference>
<dbReference type="GO" id="GO:0008203">
    <property type="term" value="P:cholesterol metabolic process"/>
    <property type="evidence" value="ECO:0007669"/>
    <property type="project" value="UniProtKB-KW"/>
</dbReference>
<evidence type="ECO:0000256" key="15">
    <source>
        <dbReference type="ARBA" id="ARBA00060577"/>
    </source>
</evidence>
<dbReference type="FunFam" id="2.102.10.10:FF:000012">
    <property type="entry name" value="3-ketosteroid-9-alpha-hydroxylase oxygenase subunit"/>
    <property type="match status" value="1"/>
</dbReference>
<comment type="subunit">
    <text evidence="14">Homotrimer. The two-component system 3-ketosteroid-9-alpha-monooxygenase is composed of an oxygenase component KshA and a reductase component KshB.</text>
</comment>
<feature type="domain" description="Rieske" evidence="21">
    <location>
        <begin position="48"/>
        <end position="150"/>
    </location>
</feature>
<protein>
    <recommendedName>
        <fullName evidence="17">3-ketosteroid-9-alpha-monooxygenase, oxygenase component</fullName>
        <ecNumber evidence="16">1.14.15.30</ecNumber>
    </recommendedName>
    <alternativeName>
        <fullName evidence="18">3-ketosteroid-9-alpha-hydroxylase, oxygenase component</fullName>
    </alternativeName>
    <alternativeName>
        <fullName evidence="19">Androsta-1,4-diene-3,17-dione 9-alpha-hydroxylase</fullName>
    </alternativeName>
    <alternativeName>
        <fullName evidence="13">Rieske-type oxygenase</fullName>
    </alternativeName>
</protein>
<dbReference type="PANTHER" id="PTHR21266:SF60">
    <property type="entry name" value="3-KETOSTEROID-9-ALPHA-MONOOXYGENASE, OXYGENASE COMPONENT"/>
    <property type="match status" value="1"/>
</dbReference>
<dbReference type="FunFam" id="3.90.380.10:FF:000004">
    <property type="entry name" value="3-ketosteroid-9-alpha-hydroxylase oxygenase subunit"/>
    <property type="match status" value="1"/>
</dbReference>
<evidence type="ECO:0000256" key="10">
    <source>
        <dbReference type="ARBA" id="ARBA00023098"/>
    </source>
</evidence>
<keyword evidence="10" id="KW-0443">Lipid metabolism</keyword>
<keyword evidence="3" id="KW-0153">Cholesterol metabolism</keyword>
<dbReference type="GO" id="GO:0016042">
    <property type="term" value="P:lipid catabolic process"/>
    <property type="evidence" value="ECO:0007669"/>
    <property type="project" value="UniProtKB-KW"/>
</dbReference>
<gene>
    <name evidence="22" type="ORF">BTO20_31150</name>
</gene>
<organism evidence="22 23">
    <name type="scientific">Mycobacterium dioxanotrophicus</name>
    <dbReference type="NCBI Taxonomy" id="482462"/>
    <lineage>
        <taxon>Bacteria</taxon>
        <taxon>Bacillati</taxon>
        <taxon>Actinomycetota</taxon>
        <taxon>Actinomycetes</taxon>
        <taxon>Mycobacteriales</taxon>
        <taxon>Mycobacteriaceae</taxon>
        <taxon>Mycobacterium</taxon>
    </lineage>
</organism>
<evidence type="ECO:0000259" key="21">
    <source>
        <dbReference type="PROSITE" id="PS51296"/>
    </source>
</evidence>
<dbReference type="EMBL" id="CP020809">
    <property type="protein sequence ID" value="ART72422.1"/>
    <property type="molecule type" value="Genomic_DNA"/>
</dbReference>
<evidence type="ECO:0000256" key="3">
    <source>
        <dbReference type="ARBA" id="ARBA00022548"/>
    </source>
</evidence>
<evidence type="ECO:0000256" key="18">
    <source>
        <dbReference type="ARBA" id="ARBA00075829"/>
    </source>
</evidence>
<keyword evidence="9" id="KW-0411">Iron-sulfur</keyword>
<dbReference type="CDD" id="cd03531">
    <property type="entry name" value="Rieske_RO_Alpha_KSH"/>
    <property type="match status" value="1"/>
</dbReference>
<keyword evidence="4" id="KW-0001">2Fe-2S</keyword>
<dbReference type="InterPro" id="IPR045605">
    <property type="entry name" value="KshA-like_C"/>
</dbReference>
<sequence>MATETAGGQERSDRGISVGGQERSDRGFSSAVREIDTGALPDRYARGWHCLGPVKDYLNGEPHSIEAFGTKLVVFADSQGDVKILDGYCRHMGGDLSQGTIKGDTIACPFHDWRWGGDGKCKLVPYAKRTPRLARTRAWHTDVRGGLLFVWHDHEGNPPQEEVRIPEIPEVASDDWTDWRWNTMLIEGSNCREIIDNVTDMAHFFYIHYGLPTYFKNVFEGHIASQYLHNVGRPDIGGMGTAYGEAHLDSEASYFGPSFMINWLHNNYGGYKAESILINCHYPVSQDAFVLQWGVIVEKPKGMDDATTEKLAAAMTDGVSKGFMQDVEIWRHKTRIDNPLLVEEDGAVYQMRRWYQQFYVDVADVTPDMTDRFEMEIDTTAANEKWHIEVEENLRQQQAEQASTS</sequence>
<evidence type="ECO:0000256" key="13">
    <source>
        <dbReference type="ARBA" id="ARBA00030944"/>
    </source>
</evidence>
<keyword evidence="6" id="KW-0442">Lipid degradation</keyword>
<evidence type="ECO:0000256" key="19">
    <source>
        <dbReference type="ARBA" id="ARBA00079721"/>
    </source>
</evidence>
<evidence type="ECO:0000256" key="16">
    <source>
        <dbReference type="ARBA" id="ARBA00066793"/>
    </source>
</evidence>
<evidence type="ECO:0000256" key="8">
    <source>
        <dbReference type="ARBA" id="ARBA00023004"/>
    </source>
</evidence>
<evidence type="ECO:0000256" key="14">
    <source>
        <dbReference type="ARBA" id="ARBA00046982"/>
    </source>
</evidence>
<comment type="pathway">
    <text evidence="15">Steroid biosynthesis.</text>
</comment>
<dbReference type="AlphaFoldDB" id="A0A1Y0CBE2"/>
<dbReference type="Gene3D" id="2.102.10.10">
    <property type="entry name" value="Rieske [2Fe-2S] iron-sulphur domain"/>
    <property type="match status" value="1"/>
</dbReference>
<keyword evidence="8" id="KW-0408">Iron</keyword>
<evidence type="ECO:0000313" key="23">
    <source>
        <dbReference type="Proteomes" id="UP000195331"/>
    </source>
</evidence>
<comment type="pathway">
    <text evidence="2">Lipid metabolism; steroid biosynthesis.</text>
</comment>
<reference evidence="22 23" key="1">
    <citation type="submission" date="2017-04" db="EMBL/GenBank/DDBJ databases">
        <title>Whole Genome Sequence of 1,4-Dioxane Degrading Bacterium Mycobacterium dioxanotrophicus PH-06.</title>
        <authorList>
            <person name="He Y."/>
        </authorList>
    </citation>
    <scope>NUCLEOTIDE SEQUENCE [LARGE SCALE GENOMIC DNA]</scope>
    <source>
        <strain evidence="22 23">PH-06</strain>
    </source>
</reference>
<dbReference type="EC" id="1.14.15.30" evidence="16"/>
<name>A0A1Y0CBE2_9MYCO</name>
<evidence type="ECO:0000256" key="1">
    <source>
        <dbReference type="ARBA" id="ARBA00001962"/>
    </source>
</evidence>
<evidence type="ECO:0000256" key="4">
    <source>
        <dbReference type="ARBA" id="ARBA00022714"/>
    </source>
</evidence>
<dbReference type="GO" id="GO:0051537">
    <property type="term" value="F:2 iron, 2 sulfur cluster binding"/>
    <property type="evidence" value="ECO:0007669"/>
    <property type="project" value="UniProtKB-KW"/>
</dbReference>
<comment type="cofactor">
    <cofactor evidence="1">
        <name>Fe cation</name>
        <dbReference type="ChEBI" id="CHEBI:24875"/>
    </cofactor>
</comment>
<dbReference type="InterPro" id="IPR050584">
    <property type="entry name" value="Cholesterol_7-desaturase"/>
</dbReference>
<dbReference type="KEGG" id="mdx:BTO20_31150"/>
<evidence type="ECO:0000256" key="9">
    <source>
        <dbReference type="ARBA" id="ARBA00023014"/>
    </source>
</evidence>
<evidence type="ECO:0000256" key="11">
    <source>
        <dbReference type="ARBA" id="ARBA00023166"/>
    </source>
</evidence>
<evidence type="ECO:0000313" key="22">
    <source>
        <dbReference type="EMBL" id="ART72422.1"/>
    </source>
</evidence>
<evidence type="ECO:0000256" key="7">
    <source>
        <dbReference type="ARBA" id="ARBA00023002"/>
    </source>
</evidence>
<keyword evidence="23" id="KW-1185">Reference proteome</keyword>
<dbReference type="Pfam" id="PF00355">
    <property type="entry name" value="Rieske"/>
    <property type="match status" value="1"/>
</dbReference>
<accession>A0A1Y0CBE2</accession>
<dbReference type="InterPro" id="IPR036922">
    <property type="entry name" value="Rieske_2Fe-2S_sf"/>
</dbReference>
<dbReference type="OrthoDB" id="5243643at2"/>
<evidence type="ECO:0000256" key="2">
    <source>
        <dbReference type="ARBA" id="ARBA00005202"/>
    </source>
</evidence>
<dbReference type="Gene3D" id="3.90.380.10">
    <property type="entry name" value="Naphthalene 1,2-dioxygenase Alpha Subunit, Chain A, domain 1"/>
    <property type="match status" value="1"/>
</dbReference>
<proteinExistence type="predicted"/>
<dbReference type="SUPFAM" id="SSF50022">
    <property type="entry name" value="ISP domain"/>
    <property type="match status" value="1"/>
</dbReference>
<keyword evidence="11" id="KW-1207">Sterol metabolism</keyword>
<evidence type="ECO:0000256" key="20">
    <source>
        <dbReference type="SAM" id="MobiDB-lite"/>
    </source>
</evidence>
<evidence type="ECO:0000256" key="17">
    <source>
        <dbReference type="ARBA" id="ARBA00069452"/>
    </source>
</evidence>
<dbReference type="InterPro" id="IPR017941">
    <property type="entry name" value="Rieske_2Fe-2S"/>
</dbReference>
<dbReference type="SUPFAM" id="SSF55961">
    <property type="entry name" value="Bet v1-like"/>
    <property type="match status" value="1"/>
</dbReference>
<keyword evidence="5" id="KW-0479">Metal-binding</keyword>
<dbReference type="RefSeq" id="WP_087079728.1">
    <property type="nucleotide sequence ID" value="NZ_CP020809.1"/>
</dbReference>
<evidence type="ECO:0000256" key="5">
    <source>
        <dbReference type="ARBA" id="ARBA00022723"/>
    </source>
</evidence>
<keyword evidence="7" id="KW-0560">Oxidoreductase</keyword>